<dbReference type="OrthoDB" id="9794834at2"/>
<keyword evidence="3" id="KW-1185">Reference proteome</keyword>
<feature type="domain" description="IrrE N-terminal-like" evidence="1">
    <location>
        <begin position="41"/>
        <end position="94"/>
    </location>
</feature>
<dbReference type="Pfam" id="PF06114">
    <property type="entry name" value="Peptidase_M78"/>
    <property type="match status" value="1"/>
</dbReference>
<dbReference type="InterPro" id="IPR010359">
    <property type="entry name" value="IrrE_HExxH"/>
</dbReference>
<sequence length="106" mass="11511">MELDDAGLDPERIAAAIHDQLGETIGPVPVRDIARRLDITKIREAPLNKVEGILVTTPERPEGVIAVNGNSPSRRQRCTLAHEPGHLLMAHQRMVRQDGSGVPAPT</sequence>
<name>A0A2M9FVD2_9PROT</name>
<evidence type="ECO:0000313" key="3">
    <source>
        <dbReference type="Proteomes" id="UP000229498"/>
    </source>
</evidence>
<protein>
    <recommendedName>
        <fullName evidence="1">IrrE N-terminal-like domain-containing protein</fullName>
    </recommendedName>
</protein>
<proteinExistence type="predicted"/>
<accession>A0A2M9FVD2</accession>
<dbReference type="RefSeq" id="WP_109795073.1">
    <property type="nucleotide sequence ID" value="NZ_PHIG01000066.1"/>
</dbReference>
<reference evidence="2 3" key="1">
    <citation type="submission" date="2017-11" db="EMBL/GenBank/DDBJ databases">
        <title>Draft genome sequence of Rhizobiales bacterium SY3-13.</title>
        <authorList>
            <person name="Sun C."/>
        </authorList>
    </citation>
    <scope>NUCLEOTIDE SEQUENCE [LARGE SCALE GENOMIC DNA]</scope>
    <source>
        <strain evidence="2 3">SY3-13</strain>
    </source>
</reference>
<comment type="caution">
    <text evidence="2">The sequence shown here is derived from an EMBL/GenBank/DDBJ whole genome shotgun (WGS) entry which is preliminary data.</text>
</comment>
<organism evidence="2 3">
    <name type="scientific">Minwuia thermotolerans</name>
    <dbReference type="NCBI Taxonomy" id="2056226"/>
    <lineage>
        <taxon>Bacteria</taxon>
        <taxon>Pseudomonadati</taxon>
        <taxon>Pseudomonadota</taxon>
        <taxon>Alphaproteobacteria</taxon>
        <taxon>Minwuiales</taxon>
        <taxon>Minwuiaceae</taxon>
        <taxon>Minwuia</taxon>
    </lineage>
</organism>
<dbReference type="Gene3D" id="1.10.10.2910">
    <property type="match status" value="1"/>
</dbReference>
<evidence type="ECO:0000313" key="2">
    <source>
        <dbReference type="EMBL" id="PJK27389.1"/>
    </source>
</evidence>
<dbReference type="Proteomes" id="UP000229498">
    <property type="component" value="Unassembled WGS sequence"/>
</dbReference>
<dbReference type="EMBL" id="PHIG01000066">
    <property type="protein sequence ID" value="PJK27389.1"/>
    <property type="molecule type" value="Genomic_DNA"/>
</dbReference>
<gene>
    <name evidence="2" type="ORF">CVT23_22490</name>
</gene>
<evidence type="ECO:0000259" key="1">
    <source>
        <dbReference type="Pfam" id="PF06114"/>
    </source>
</evidence>
<dbReference type="AlphaFoldDB" id="A0A2M9FVD2"/>